<feature type="transmembrane region" description="Helical" evidence="4">
    <location>
        <begin position="33"/>
        <end position="53"/>
    </location>
</feature>
<dbReference type="GO" id="GO:0022857">
    <property type="term" value="F:transmembrane transporter activity"/>
    <property type="evidence" value="ECO:0007669"/>
    <property type="project" value="InterPro"/>
</dbReference>
<evidence type="ECO:0000256" key="3">
    <source>
        <dbReference type="ARBA" id="ARBA00023136"/>
    </source>
</evidence>
<feature type="transmembrane region" description="Helical" evidence="4">
    <location>
        <begin position="73"/>
        <end position="92"/>
    </location>
</feature>
<reference evidence="7" key="1">
    <citation type="submission" date="2017-12" db="EMBL/GenBank/DDBJ databases">
        <title>Draft genome sequence of Telmatospirillum siberiense 26-4b1T, an acidotolerant peatland alphaproteobacterium potentially involved in sulfur cycling.</title>
        <authorList>
            <person name="Hausmann B."/>
            <person name="Pjevac P."/>
            <person name="Schreck K."/>
            <person name="Herbold C.W."/>
            <person name="Daims H."/>
            <person name="Wagner M."/>
            <person name="Pester M."/>
            <person name="Loy A."/>
        </authorList>
    </citation>
    <scope>NUCLEOTIDE SEQUENCE [LARGE SCALE GENOMIC DNA]</scope>
    <source>
        <strain evidence="7">26-4b1</strain>
    </source>
</reference>
<dbReference type="EMBL" id="PIUM01000002">
    <property type="protein sequence ID" value="PKU26118.1"/>
    <property type="molecule type" value="Genomic_DNA"/>
</dbReference>
<feature type="transmembrane region" description="Helical" evidence="4">
    <location>
        <begin position="292"/>
        <end position="311"/>
    </location>
</feature>
<organism evidence="6 7">
    <name type="scientific">Telmatospirillum siberiense</name>
    <dbReference type="NCBI Taxonomy" id="382514"/>
    <lineage>
        <taxon>Bacteria</taxon>
        <taxon>Pseudomonadati</taxon>
        <taxon>Pseudomonadota</taxon>
        <taxon>Alphaproteobacteria</taxon>
        <taxon>Rhodospirillales</taxon>
        <taxon>Rhodospirillaceae</taxon>
        <taxon>Telmatospirillum</taxon>
    </lineage>
</organism>
<dbReference type="Pfam" id="PF07690">
    <property type="entry name" value="MFS_1"/>
    <property type="match status" value="1"/>
</dbReference>
<dbReference type="InterPro" id="IPR036259">
    <property type="entry name" value="MFS_trans_sf"/>
</dbReference>
<dbReference type="PANTHER" id="PTHR11360:SF290">
    <property type="entry name" value="MONOCARBOXYLATE MFS PERMEASE"/>
    <property type="match status" value="1"/>
</dbReference>
<evidence type="ECO:0000313" key="6">
    <source>
        <dbReference type="EMBL" id="PKU26118.1"/>
    </source>
</evidence>
<feature type="transmembrane region" description="Helical" evidence="4">
    <location>
        <begin position="193"/>
        <end position="211"/>
    </location>
</feature>
<dbReference type="AlphaFoldDB" id="A0A2N3Q0D7"/>
<dbReference type="PROSITE" id="PS50850">
    <property type="entry name" value="MFS"/>
    <property type="match status" value="1"/>
</dbReference>
<gene>
    <name evidence="6" type="ORF">CWS72_03010</name>
</gene>
<feature type="transmembrane region" description="Helical" evidence="4">
    <location>
        <begin position="136"/>
        <end position="154"/>
    </location>
</feature>
<keyword evidence="1 4" id="KW-0812">Transmembrane</keyword>
<feature type="transmembrane region" description="Helical" evidence="4">
    <location>
        <begin position="345"/>
        <end position="368"/>
    </location>
</feature>
<evidence type="ECO:0000256" key="1">
    <source>
        <dbReference type="ARBA" id="ARBA00022692"/>
    </source>
</evidence>
<proteinExistence type="predicted"/>
<dbReference type="PANTHER" id="PTHR11360">
    <property type="entry name" value="MONOCARBOXYLATE TRANSPORTER"/>
    <property type="match status" value="1"/>
</dbReference>
<dbReference type="OrthoDB" id="9797953at2"/>
<dbReference type="SUPFAM" id="SSF103473">
    <property type="entry name" value="MFS general substrate transporter"/>
    <property type="match status" value="1"/>
</dbReference>
<accession>A0A2N3Q0D7</accession>
<sequence length="436" mass="47149">MSRQESVATGEYGECSAGRLEGHNLKSNFGVRGWSIIVIEGLLIWIAAGVQVHGLNIIVPTLSSAFGIDSKTLLFWATPASWGGVVSAFALAKVCEWKGIKFTILLSLIICALCFGLMGTWATVISFVLLFAGVNFFGTGYGYVGGLMMIANWFPRKKNLALGWVTMGQTMSTALFVPALAWLFESFGVQNGFWGVSLAMIVLAVVVAFFVRNTPEEFGCSPDNEPMSAEEIERSRREQEAYVCPLTTTQLLGMRDVWLIGVASGGVYVVLVGVLSQLVPRLMAMGYDLHTAIMYLSIAAFIGVPGSYCWGWIGQKMGSKAGIIFYSLWWLGAVVLNMFEFNPVTLWASLIMIGFSFGGATNLTTSIVAEKFHRGAFVKAFGVIAPIQGIVRCCSFAVLAFGLTYLGGYAGAYALLAAIAVIDVLLFWMTDLTPVD</sequence>
<dbReference type="InterPro" id="IPR020846">
    <property type="entry name" value="MFS_dom"/>
</dbReference>
<feature type="transmembrane region" description="Helical" evidence="4">
    <location>
        <begin position="323"/>
        <end position="339"/>
    </location>
</feature>
<dbReference type="Gene3D" id="1.20.1250.20">
    <property type="entry name" value="MFS general substrate transporter like domains"/>
    <property type="match status" value="1"/>
</dbReference>
<name>A0A2N3Q0D7_9PROT</name>
<evidence type="ECO:0000256" key="2">
    <source>
        <dbReference type="ARBA" id="ARBA00022989"/>
    </source>
</evidence>
<feature type="transmembrane region" description="Helical" evidence="4">
    <location>
        <begin position="257"/>
        <end position="280"/>
    </location>
</feature>
<keyword evidence="2 4" id="KW-1133">Transmembrane helix</keyword>
<comment type="caution">
    <text evidence="6">The sequence shown here is derived from an EMBL/GenBank/DDBJ whole genome shotgun (WGS) entry which is preliminary data.</text>
</comment>
<evidence type="ECO:0000259" key="5">
    <source>
        <dbReference type="PROSITE" id="PS50850"/>
    </source>
</evidence>
<keyword evidence="7" id="KW-1185">Reference proteome</keyword>
<keyword evidence="3 4" id="KW-0472">Membrane</keyword>
<feature type="transmembrane region" description="Helical" evidence="4">
    <location>
        <begin position="409"/>
        <end position="429"/>
    </location>
</feature>
<dbReference type="InterPro" id="IPR050327">
    <property type="entry name" value="Proton-linked_MCT"/>
</dbReference>
<feature type="transmembrane region" description="Helical" evidence="4">
    <location>
        <begin position="104"/>
        <end position="130"/>
    </location>
</feature>
<feature type="transmembrane region" description="Helical" evidence="4">
    <location>
        <begin position="161"/>
        <end position="181"/>
    </location>
</feature>
<evidence type="ECO:0000313" key="7">
    <source>
        <dbReference type="Proteomes" id="UP000233293"/>
    </source>
</evidence>
<dbReference type="Proteomes" id="UP000233293">
    <property type="component" value="Unassembled WGS sequence"/>
</dbReference>
<dbReference type="InterPro" id="IPR011701">
    <property type="entry name" value="MFS"/>
</dbReference>
<feature type="domain" description="Major facilitator superfamily (MFS) profile" evidence="5">
    <location>
        <begin position="37"/>
        <end position="435"/>
    </location>
</feature>
<evidence type="ECO:0000256" key="4">
    <source>
        <dbReference type="SAM" id="Phobius"/>
    </source>
</evidence>
<protein>
    <submittedName>
        <fullName evidence="6">MFS transporter</fullName>
    </submittedName>
</protein>
<feature type="transmembrane region" description="Helical" evidence="4">
    <location>
        <begin position="380"/>
        <end position="403"/>
    </location>
</feature>